<dbReference type="AlphaFoldDB" id="A0A087UVF9"/>
<dbReference type="Proteomes" id="UP000054359">
    <property type="component" value="Unassembled WGS sequence"/>
</dbReference>
<accession>A0A087UVF9</accession>
<keyword evidence="2" id="KW-1185">Reference proteome</keyword>
<sequence length="56" mass="6278">MVNSVNVIHFLVKETLMAWCVVVKVKENVVVNVYAILVGQDLHVNAKQAMTLAFHL</sequence>
<reference evidence="1 2" key="1">
    <citation type="submission" date="2013-11" db="EMBL/GenBank/DDBJ databases">
        <title>Genome sequencing of Stegodyphus mimosarum.</title>
        <authorList>
            <person name="Bechsgaard J."/>
        </authorList>
    </citation>
    <scope>NUCLEOTIDE SEQUENCE [LARGE SCALE GENOMIC DNA]</scope>
</reference>
<name>A0A087UVF9_STEMI</name>
<evidence type="ECO:0000313" key="2">
    <source>
        <dbReference type="Proteomes" id="UP000054359"/>
    </source>
</evidence>
<organism evidence="1 2">
    <name type="scientific">Stegodyphus mimosarum</name>
    <name type="common">African social velvet spider</name>
    <dbReference type="NCBI Taxonomy" id="407821"/>
    <lineage>
        <taxon>Eukaryota</taxon>
        <taxon>Metazoa</taxon>
        <taxon>Ecdysozoa</taxon>
        <taxon>Arthropoda</taxon>
        <taxon>Chelicerata</taxon>
        <taxon>Arachnida</taxon>
        <taxon>Araneae</taxon>
        <taxon>Araneomorphae</taxon>
        <taxon>Entelegynae</taxon>
        <taxon>Eresoidea</taxon>
        <taxon>Eresidae</taxon>
        <taxon>Stegodyphus</taxon>
    </lineage>
</organism>
<evidence type="ECO:0000313" key="1">
    <source>
        <dbReference type="EMBL" id="KFM81348.1"/>
    </source>
</evidence>
<dbReference type="EMBL" id="KK121841">
    <property type="protein sequence ID" value="KFM81348.1"/>
    <property type="molecule type" value="Genomic_DNA"/>
</dbReference>
<protein>
    <submittedName>
        <fullName evidence="1">Uncharacterized protein</fullName>
    </submittedName>
</protein>
<proteinExistence type="predicted"/>
<feature type="non-terminal residue" evidence="1">
    <location>
        <position position="56"/>
    </location>
</feature>
<gene>
    <name evidence="1" type="ORF">X975_15913</name>
</gene>